<sequence>MTEFDLYFSEHFGVDPAVLEEYGAFDISIVSDLPLFIDPFLLFNSKKPEYQALHEQILKYLYFLRNKATPDLDPDLIKSWYRFKEVKQNWLGFTVLGNGGSGLGGKFATSLHNSLGSILSNFGSEQITASSHLEKLALIQPGVGRDNISDFSTNLIKDYLLDYTQTFSKAHLAPEKVDTFSVTRAAFNYETESWETRKYVLPRLGDDFVLLTPTDILTRDDTWISQTDMIRGFDRLPFSVPDNELRAQVNNYFRQRLGKKPTASDRAAAAHSTIRQFPELIDYYIKTKEESGDEAAAASTKKVDDTYRALVSQLKRAVADLDSKSNFYDQPWTSYEEALERVHLFKSYVEDNDGYKLINRVGKPFSREDEVQIFFGLLWCRTDFDVNREPNNGRGPVDFKVSYGSGDKSLIEFKLASNTALKRNLEKQVAIYEKANKTDKSIKVIICYTRVDETRVAKALKELKLENEPSVVVIDARNDNKPSASKA</sequence>
<accession>A0ABY5D2S2</accession>
<evidence type="ECO:0000313" key="2">
    <source>
        <dbReference type="Proteomes" id="UP001055940"/>
    </source>
</evidence>
<evidence type="ECO:0008006" key="3">
    <source>
        <dbReference type="Google" id="ProtNLM"/>
    </source>
</evidence>
<proteinExistence type="predicted"/>
<dbReference type="EMBL" id="CP099837">
    <property type="protein sequence ID" value="USY17823.1"/>
    <property type="molecule type" value="Genomic_DNA"/>
</dbReference>
<evidence type="ECO:0000313" key="1">
    <source>
        <dbReference type="EMBL" id="USY17823.1"/>
    </source>
</evidence>
<organism evidence="1 2">
    <name type="scientific">Nocardiopsis exhalans</name>
    <dbReference type="NCBI Taxonomy" id="163604"/>
    <lineage>
        <taxon>Bacteria</taxon>
        <taxon>Bacillati</taxon>
        <taxon>Actinomycetota</taxon>
        <taxon>Actinomycetes</taxon>
        <taxon>Streptosporangiales</taxon>
        <taxon>Nocardiopsidaceae</taxon>
        <taxon>Nocardiopsis</taxon>
    </lineage>
</organism>
<gene>
    <name evidence="1" type="ORF">NE857_21125</name>
</gene>
<name>A0ABY5D2S2_9ACTN</name>
<dbReference type="RefSeq" id="WP_254417317.1">
    <property type="nucleotide sequence ID" value="NZ_BAAAJB010000011.1"/>
</dbReference>
<keyword evidence="2" id="KW-1185">Reference proteome</keyword>
<protein>
    <recommendedName>
        <fullName evidence="3">Coiled-coil protein</fullName>
    </recommendedName>
</protein>
<dbReference type="Proteomes" id="UP001055940">
    <property type="component" value="Chromosome"/>
</dbReference>
<reference evidence="1" key="1">
    <citation type="submission" date="2022-06" db="EMBL/GenBank/DDBJ databases">
        <authorList>
            <person name="Ping M."/>
        </authorList>
    </citation>
    <scope>NUCLEOTIDE SEQUENCE</scope>
    <source>
        <strain evidence="1">JCM11759T</strain>
    </source>
</reference>